<gene>
    <name evidence="1" type="ORF">HYPDE_32093</name>
</gene>
<evidence type="ECO:0008006" key="3">
    <source>
        <dbReference type="Google" id="ProtNLM"/>
    </source>
</evidence>
<evidence type="ECO:0000313" key="2">
    <source>
        <dbReference type="Proteomes" id="UP000005952"/>
    </source>
</evidence>
<dbReference type="RefSeq" id="WP_015598124.1">
    <property type="nucleotide sequence ID" value="NC_021172.1"/>
</dbReference>
<dbReference type="InterPro" id="IPR053745">
    <property type="entry name" value="Viral_Tail_Comp_sf"/>
</dbReference>
<proteinExistence type="predicted"/>
<dbReference type="AlphaFoldDB" id="N0B528"/>
<dbReference type="OrthoDB" id="7630456at2"/>
<dbReference type="Gene3D" id="3.30.2000.30">
    <property type="match status" value="1"/>
</dbReference>
<reference evidence="1 2" key="1">
    <citation type="journal article" date="2013" name="Genome Announc.">
        <title>Genome sequences for three denitrifying bacterial strains isolated from a uranium- and nitrate-contaminated subsurface environment.</title>
        <authorList>
            <person name="Venkatramanan R."/>
            <person name="Prakash O."/>
            <person name="Woyke T."/>
            <person name="Chain P."/>
            <person name="Goodwin L.A."/>
            <person name="Watson D."/>
            <person name="Brooks S."/>
            <person name="Kostka J.E."/>
            <person name="Green S.J."/>
        </authorList>
    </citation>
    <scope>NUCLEOTIDE SEQUENCE [LARGE SCALE GENOMIC DNA]</scope>
    <source>
        <strain evidence="1 2">1NES1</strain>
    </source>
</reference>
<dbReference type="Pfam" id="PF11367">
    <property type="entry name" value="Tail_completion_gp17"/>
    <property type="match status" value="1"/>
</dbReference>
<name>N0B528_9HYPH</name>
<dbReference type="STRING" id="670307.HYPDE_32093"/>
<dbReference type="Proteomes" id="UP000005952">
    <property type="component" value="Chromosome"/>
</dbReference>
<protein>
    <recommendedName>
        <fullName evidence="3">DUF3168 domain-containing protein</fullName>
    </recommendedName>
</protein>
<dbReference type="EMBL" id="CP005587">
    <property type="protein sequence ID" value="AGK58093.1"/>
    <property type="molecule type" value="Genomic_DNA"/>
</dbReference>
<dbReference type="HOGENOM" id="CLU_126531_0_0_5"/>
<evidence type="ECO:0000313" key="1">
    <source>
        <dbReference type="EMBL" id="AGK58093.1"/>
    </source>
</evidence>
<accession>N0B528</accession>
<keyword evidence="2" id="KW-1185">Reference proteome</keyword>
<sequence>MSSAGFALQKAIFEKLTSDASTLAALGGPRIYDDAPARAEFPFVTFGQSTERDWSTGTDEGYEHLVTLHVWSRARGRKEAEAVIAAARDALHDQDLALSGHRLINLRHEYSEARRDNDGETFHGIARFRAVTEVK</sequence>
<dbReference type="InterPro" id="IPR021508">
    <property type="entry name" value="Gp17-like"/>
</dbReference>
<dbReference type="KEGG" id="hdt:HYPDE_32093"/>
<dbReference type="eggNOG" id="ENOG5032YKK">
    <property type="taxonomic scope" value="Bacteria"/>
</dbReference>
<organism evidence="1 2">
    <name type="scientific">Hyphomicrobium denitrificans 1NES1</name>
    <dbReference type="NCBI Taxonomy" id="670307"/>
    <lineage>
        <taxon>Bacteria</taxon>
        <taxon>Pseudomonadati</taxon>
        <taxon>Pseudomonadota</taxon>
        <taxon>Alphaproteobacteria</taxon>
        <taxon>Hyphomicrobiales</taxon>
        <taxon>Hyphomicrobiaceae</taxon>
        <taxon>Hyphomicrobium</taxon>
    </lineage>
</organism>